<evidence type="ECO:0000259" key="1">
    <source>
        <dbReference type="Pfam" id="PF19081"/>
    </source>
</evidence>
<feature type="domain" description="Ig-like" evidence="1">
    <location>
        <begin position="1429"/>
        <end position="1507"/>
    </location>
</feature>
<dbReference type="EMBL" id="JAAVJR010000009">
    <property type="protein sequence ID" value="NJW53931.1"/>
    <property type="molecule type" value="Genomic_DNA"/>
</dbReference>
<evidence type="ECO:0000313" key="3">
    <source>
        <dbReference type="Proteomes" id="UP000703674"/>
    </source>
</evidence>
<dbReference type="Proteomes" id="UP000703674">
    <property type="component" value="Unassembled WGS sequence"/>
</dbReference>
<dbReference type="RefSeq" id="WP_168139034.1">
    <property type="nucleotide sequence ID" value="NZ_JAAVJR010000009.1"/>
</dbReference>
<protein>
    <submittedName>
        <fullName evidence="2">Gliding motility-associated C-terminal domain-containing protein</fullName>
    </submittedName>
</protein>
<dbReference type="Pfam" id="PF19081">
    <property type="entry name" value="Ig_7"/>
    <property type="match status" value="2"/>
</dbReference>
<dbReference type="InterPro" id="IPR044023">
    <property type="entry name" value="Ig_7"/>
</dbReference>
<comment type="caution">
    <text evidence="2">The sequence shown here is derived from an EMBL/GenBank/DDBJ whole genome shotgun (WGS) entry which is preliminary data.</text>
</comment>
<dbReference type="NCBIfam" id="TIGR04131">
    <property type="entry name" value="Bac_Flav_CTERM"/>
    <property type="match status" value="1"/>
</dbReference>
<dbReference type="Pfam" id="PF13585">
    <property type="entry name" value="CHU_C"/>
    <property type="match status" value="1"/>
</dbReference>
<name>A0ABX1D0A7_9FLAO</name>
<dbReference type="InterPro" id="IPR026341">
    <property type="entry name" value="T9SS_type_B"/>
</dbReference>
<organism evidence="2 3">
    <name type="scientific">Salinimicrobium oceani</name>
    <dbReference type="NCBI Taxonomy" id="2722702"/>
    <lineage>
        <taxon>Bacteria</taxon>
        <taxon>Pseudomonadati</taxon>
        <taxon>Bacteroidota</taxon>
        <taxon>Flavobacteriia</taxon>
        <taxon>Flavobacteriales</taxon>
        <taxon>Flavobacteriaceae</taxon>
        <taxon>Salinimicrobium</taxon>
    </lineage>
</organism>
<reference evidence="2 3" key="1">
    <citation type="submission" date="2020-03" db="EMBL/GenBank/DDBJ databases">
        <title>Salinimicrobium sp. nov, isolated from SCS.</title>
        <authorList>
            <person name="Cao W.R."/>
        </authorList>
    </citation>
    <scope>NUCLEOTIDE SEQUENCE [LARGE SCALE GENOMIC DNA]</scope>
    <source>
        <strain evidence="3">J15B91</strain>
    </source>
</reference>
<proteinExistence type="predicted"/>
<accession>A0ABX1D0A7</accession>
<feature type="domain" description="Ig-like" evidence="1">
    <location>
        <begin position="204"/>
        <end position="287"/>
    </location>
</feature>
<sequence length="1604" mass="170351">MRIFTLGKNGIPLFFFALFLFSGTYTYGQNCPTVVDEDAGTAGNQQTVCYLATVADLQATANGDDIAWYRNSTATNPIPANELLENSTYYAGNVSGTCDSRQAVAVTVINLGAPTPAFGSFFQPCEYSTSDVSTVQDLINTVDPDSPDYILEVFTEEFSGTALASTEELVAGMNYYVGQRDPDASPSCPSTRVAIQYSPVLAVAPTADAVQTFCSGATVADLQAQATSANTQAFRWYSTATSNPALSSSSPLVDGETYFVSQIVNRTGSTQPPCESQDRFAVTVTVNSPLIEETQRFCESIGEGNNFRKPEVQDLSPAGDWYADDTFTTALDPNTELVDGAQYYQRGSQECEVLVVTADFFPTPNAGSTTQVSFCENDAPVNLVDEINDSQLGAPDQTGYFSPALSSGTNQFNPADYEPGSYTFTYTVEGNADCPTDTSQITVTVLDGPNAGADINEEICSAELENSQTLINEFSAYLSGRDQNGTFDDNLTPVVETYDLESLGAAILARSQLYQPNGVGSFSYTYTVADGETGCVDSATIDVEILQSPDAGEGVTIYLEDRDDSVIDLLAELGNPIGGTWDTGDGTFDPTNDATPASFTYSVTSDNGCTSSATVAIFAMQEDCPEVFEPTQRFCASIGEGNNFDRPRVKNLDPTTATWYSTVDGTEALDPNTLLSNGAVYYAGNPDGNCTNRASVTVEIFDTPNAGATTTVNVCSNAPEFNLFDRIRPSQLGAPQESGYFTRGGQRVLEDHIFDPAEWEAGSFTFKYIVEGNDDCPTDDTTVYVNVAATPNAGTSLTINLEDRDDSVIDLLAELGGDTGGNWNAGNGTFDPSSDETPASFTYSITANGCTDTATVRIIASSAENCPVVTEPEQRFCASIGEGNNFRQPNVSDLQPANATWFATANSSEPLPSTTTLVDGEDYFAGNSTGDCENRDSVTVEIFDTPNAGSTTTINVCSNATNFNLVSRIQPSLLGAPQTTGYFTRGDQRVLEDHIFDPAEWGTGSYTFKYNVEGNDDCPSDDTTVYVNVTEAAYAGASLTINLEDRDDSIIDLLAELDGDTGGTWNTGDGTFDPTSDTPGSFTYSITANGCTDTATVTIVASTVVECPEVTQSEQAFCESIETGNNFRRPRVSDLLPANAVWYATADSNEALPSTTVLVDGETYFAGNANGTCENRDGVTVTLDDSPNAGATTQVTFCANGDVVDLVSFIKPSILGAPDAGGTFTPALASGTTMFNPAEDAPGTYTYRVESTNDVCPADSAVITISFTEAPSAGTDVELSFCISEGEQNLFDFLPDGVSGTGSFEGLTDGLFTPSETGEFEIEYTVTASGTCEGTSTARYTITVDDNPATPTVSNFDGCVVEAATVADLDITVEEGNTFTVFSDEERDTPVAETEVLVEGTYYVTQTNAAGCESEDAATITVTLSDSDAPTLSTNGNVFCEFDGATIADLQENITGTGSITWYSTATGTQTVPQSTVLQNNTTYYAASTDATSGCESSERLPVTVTLEVCEIVIPEAFSPNGDQMNDTFVIANVSSEYPNHRLEIYNRWGEPVFVGKGENPGWDGVSTEGSLGSGVLPAGVYFYILYFNDGQTAPTQGRLYLSR</sequence>
<gene>
    <name evidence="2" type="ORF">HC175_13495</name>
</gene>
<evidence type="ECO:0000313" key="2">
    <source>
        <dbReference type="EMBL" id="NJW53931.1"/>
    </source>
</evidence>
<keyword evidence="3" id="KW-1185">Reference proteome</keyword>